<evidence type="ECO:0000256" key="1">
    <source>
        <dbReference type="SAM" id="Phobius"/>
    </source>
</evidence>
<proteinExistence type="predicted"/>
<dbReference type="RefSeq" id="WP_377709776.1">
    <property type="nucleotide sequence ID" value="NZ_JBHSMP010000007.1"/>
</dbReference>
<feature type="transmembrane region" description="Helical" evidence="1">
    <location>
        <begin position="7"/>
        <end position="26"/>
    </location>
</feature>
<feature type="transmembrane region" description="Helical" evidence="1">
    <location>
        <begin position="211"/>
        <end position="237"/>
    </location>
</feature>
<dbReference type="Proteomes" id="UP001596103">
    <property type="component" value="Unassembled WGS sequence"/>
</dbReference>
<dbReference type="InterPro" id="IPR038377">
    <property type="entry name" value="Na/Glc_symporter_sf"/>
</dbReference>
<sequence>MNTRPGAIRVAALLVSASCGIAFLLGSGEMAVHSGMAGSLYAIVTAFGMFALAFIARKLWHGGVPIWDVLGNQYGPVVRRAVAVLSVVWMSGVLAAQIHGSVAVLSTAGVTTYPSVLVTAVALLAISSIELGVAALFFTVGLLASNLILLHALVTSGGLPVYLYAWPSFIHEVQSAPPAATFATVISIGFLVITGSDYQQFVIAARRPVDAWLGCILAGSFLVAAGFLPAATVVAALHSGKLAGLTDYASAIPWIMLHTGTRVGPVCLGVIMLAALGSGTALTRAMGTALMDLHPLTRHHPIACRVLILVLCSIIAIDGRPIVSTIISLNAIYISAVGMLFIFDQAGHRVTPRYASAMIISGSTVALLTATLSWTHVISVPGWMVLVTGPLASACPLLVHYFAPGERGLRS</sequence>
<feature type="transmembrane region" description="Helical" evidence="1">
    <location>
        <begin position="355"/>
        <end position="377"/>
    </location>
</feature>
<reference evidence="3" key="1">
    <citation type="journal article" date="2019" name="Int. J. Syst. Evol. Microbiol.">
        <title>The Global Catalogue of Microorganisms (GCM) 10K type strain sequencing project: providing services to taxonomists for standard genome sequencing and annotation.</title>
        <authorList>
            <consortium name="The Broad Institute Genomics Platform"/>
            <consortium name="The Broad Institute Genome Sequencing Center for Infectious Disease"/>
            <person name="Wu L."/>
            <person name="Ma J."/>
        </authorList>
    </citation>
    <scope>NUCLEOTIDE SEQUENCE [LARGE SCALE GENOMIC DNA]</scope>
    <source>
        <strain evidence="3">CCUG 56042</strain>
    </source>
</reference>
<keyword evidence="1" id="KW-0472">Membrane</keyword>
<dbReference type="EMBL" id="JBHSMP010000007">
    <property type="protein sequence ID" value="MFC5428076.1"/>
    <property type="molecule type" value="Genomic_DNA"/>
</dbReference>
<feature type="transmembrane region" description="Helical" evidence="1">
    <location>
        <begin position="302"/>
        <end position="317"/>
    </location>
</feature>
<keyword evidence="1" id="KW-0812">Transmembrane</keyword>
<organism evidence="2 3">
    <name type="scientific">Paraburkholderia denitrificans</name>
    <dbReference type="NCBI Taxonomy" id="694025"/>
    <lineage>
        <taxon>Bacteria</taxon>
        <taxon>Pseudomonadati</taxon>
        <taxon>Pseudomonadota</taxon>
        <taxon>Betaproteobacteria</taxon>
        <taxon>Burkholderiales</taxon>
        <taxon>Burkholderiaceae</taxon>
        <taxon>Paraburkholderia</taxon>
    </lineage>
</organism>
<keyword evidence="1" id="KW-1133">Transmembrane helix</keyword>
<keyword evidence="3" id="KW-1185">Reference proteome</keyword>
<protein>
    <submittedName>
        <fullName evidence="2">Sodium:solute symporter</fullName>
    </submittedName>
</protein>
<name>A0ABW0J510_9BURK</name>
<dbReference type="Gene3D" id="1.20.1730.10">
    <property type="entry name" value="Sodium/glucose cotransporter"/>
    <property type="match status" value="1"/>
</dbReference>
<feature type="transmembrane region" description="Helical" evidence="1">
    <location>
        <begin position="77"/>
        <end position="96"/>
    </location>
</feature>
<feature type="transmembrane region" description="Helical" evidence="1">
    <location>
        <begin position="38"/>
        <end position="56"/>
    </location>
</feature>
<feature type="transmembrane region" description="Helical" evidence="1">
    <location>
        <begin position="179"/>
        <end position="199"/>
    </location>
</feature>
<accession>A0ABW0J510</accession>
<evidence type="ECO:0000313" key="3">
    <source>
        <dbReference type="Proteomes" id="UP001596103"/>
    </source>
</evidence>
<feature type="transmembrane region" description="Helical" evidence="1">
    <location>
        <begin position="263"/>
        <end position="282"/>
    </location>
</feature>
<feature type="transmembrane region" description="Helical" evidence="1">
    <location>
        <begin position="383"/>
        <end position="403"/>
    </location>
</feature>
<evidence type="ECO:0000313" key="2">
    <source>
        <dbReference type="EMBL" id="MFC5428076.1"/>
    </source>
</evidence>
<feature type="transmembrane region" description="Helical" evidence="1">
    <location>
        <begin position="323"/>
        <end position="343"/>
    </location>
</feature>
<comment type="caution">
    <text evidence="2">The sequence shown here is derived from an EMBL/GenBank/DDBJ whole genome shotgun (WGS) entry which is preliminary data.</text>
</comment>
<gene>
    <name evidence="2" type="ORF">ACFPTO_04520</name>
</gene>